<dbReference type="Proteomes" id="UP000019140">
    <property type="component" value="Unassembled WGS sequence"/>
</dbReference>
<dbReference type="AlphaFoldDB" id="W4L277"/>
<proteinExistence type="predicted"/>
<sequence length="47" mass="5217">MNGLTQMPLEGVSFAASIDQPDAPSQSKPQYFEMFGHRGCDMRAGRR</sequence>
<dbReference type="PATRIC" id="fig|1429439.4.peg.8720"/>
<evidence type="ECO:0000313" key="2">
    <source>
        <dbReference type="Proteomes" id="UP000019140"/>
    </source>
</evidence>
<dbReference type="EMBL" id="AZHX01003174">
    <property type="protein sequence ID" value="ETW92004.1"/>
    <property type="molecule type" value="Genomic_DNA"/>
</dbReference>
<protein>
    <submittedName>
        <fullName evidence="1">Uncharacterized protein</fullName>
    </submittedName>
</protein>
<dbReference type="HOGENOM" id="CLU_3165880_0_0_7"/>
<keyword evidence="2" id="KW-1185">Reference proteome</keyword>
<organism evidence="1 2">
    <name type="scientific">Candidatus Entotheonella gemina</name>
    <dbReference type="NCBI Taxonomy" id="1429439"/>
    <lineage>
        <taxon>Bacteria</taxon>
        <taxon>Pseudomonadati</taxon>
        <taxon>Nitrospinota/Tectimicrobiota group</taxon>
        <taxon>Candidatus Tectimicrobiota</taxon>
        <taxon>Candidatus Entotheonellia</taxon>
        <taxon>Candidatus Entotheonellales</taxon>
        <taxon>Candidatus Entotheonellaceae</taxon>
        <taxon>Candidatus Entotheonella</taxon>
    </lineage>
</organism>
<reference evidence="1 2" key="1">
    <citation type="journal article" date="2014" name="Nature">
        <title>An environmental bacterial taxon with a large and distinct metabolic repertoire.</title>
        <authorList>
            <person name="Wilson M.C."/>
            <person name="Mori T."/>
            <person name="Ruckert C."/>
            <person name="Uria A.R."/>
            <person name="Helf M.J."/>
            <person name="Takada K."/>
            <person name="Gernert C."/>
            <person name="Steffens U.A."/>
            <person name="Heycke N."/>
            <person name="Schmitt S."/>
            <person name="Rinke C."/>
            <person name="Helfrich E.J."/>
            <person name="Brachmann A.O."/>
            <person name="Gurgui C."/>
            <person name="Wakimoto T."/>
            <person name="Kracht M."/>
            <person name="Crusemann M."/>
            <person name="Hentschel U."/>
            <person name="Abe I."/>
            <person name="Matsunaga S."/>
            <person name="Kalinowski J."/>
            <person name="Takeyama H."/>
            <person name="Piel J."/>
        </authorList>
    </citation>
    <scope>NUCLEOTIDE SEQUENCE [LARGE SCALE GENOMIC DNA]</scope>
    <source>
        <strain evidence="2">TSY2</strain>
    </source>
</reference>
<comment type="caution">
    <text evidence="1">The sequence shown here is derived from an EMBL/GenBank/DDBJ whole genome shotgun (WGS) entry which is preliminary data.</text>
</comment>
<evidence type="ECO:0000313" key="1">
    <source>
        <dbReference type="EMBL" id="ETW92004.1"/>
    </source>
</evidence>
<accession>W4L277</accession>
<gene>
    <name evidence="1" type="ORF">ETSY2_54935</name>
</gene>
<name>W4L277_9BACT</name>